<dbReference type="PANTHER" id="PTHR37422">
    <property type="entry name" value="TEICHURONIC ACID BIOSYNTHESIS PROTEIN TUAE"/>
    <property type="match status" value="1"/>
</dbReference>
<evidence type="ECO:0000256" key="1">
    <source>
        <dbReference type="ARBA" id="ARBA00004141"/>
    </source>
</evidence>
<keyword evidence="8" id="KW-1185">Reference proteome</keyword>
<evidence type="ECO:0000313" key="8">
    <source>
        <dbReference type="Proteomes" id="UP001464387"/>
    </source>
</evidence>
<evidence type="ECO:0000313" key="7">
    <source>
        <dbReference type="EMBL" id="MER8935073.1"/>
    </source>
</evidence>
<keyword evidence="7" id="KW-0436">Ligase</keyword>
<feature type="transmembrane region" description="Helical" evidence="5">
    <location>
        <begin position="325"/>
        <end position="347"/>
    </location>
</feature>
<proteinExistence type="predicted"/>
<feature type="transmembrane region" description="Helical" evidence="5">
    <location>
        <begin position="230"/>
        <end position="249"/>
    </location>
</feature>
<dbReference type="RefSeq" id="WP_287276396.1">
    <property type="nucleotide sequence ID" value="NZ_JAMYMY010000010.1"/>
</dbReference>
<feature type="domain" description="O-antigen ligase-related" evidence="6">
    <location>
        <begin position="188"/>
        <end position="340"/>
    </location>
</feature>
<gene>
    <name evidence="7" type="ORF">NKI33_19085</name>
</gene>
<evidence type="ECO:0000256" key="5">
    <source>
        <dbReference type="SAM" id="Phobius"/>
    </source>
</evidence>
<keyword evidence="2 5" id="KW-0812">Transmembrane</keyword>
<reference evidence="7 8" key="1">
    <citation type="journal article" date="2024" name="Proc. Natl. Acad. Sci. U.S.A.">
        <title>The evolutionary genomics of adaptation to stress in wild rhizobium bacteria.</title>
        <authorList>
            <person name="Kehlet-Delgado H."/>
            <person name="Montoya A.P."/>
            <person name="Jensen K.T."/>
            <person name="Wendlandt C.E."/>
            <person name="Dexheimer C."/>
            <person name="Roberts M."/>
            <person name="Torres Martinez L."/>
            <person name="Friesen M.L."/>
            <person name="Griffitts J.S."/>
            <person name="Porter S.S."/>
        </authorList>
    </citation>
    <scope>NUCLEOTIDE SEQUENCE [LARGE SCALE GENOMIC DNA]</scope>
    <source>
        <strain evidence="7 8">M0729</strain>
    </source>
</reference>
<feature type="transmembrane region" description="Helical" evidence="5">
    <location>
        <begin position="18"/>
        <end position="51"/>
    </location>
</feature>
<dbReference type="Proteomes" id="UP001464387">
    <property type="component" value="Unassembled WGS sequence"/>
</dbReference>
<evidence type="ECO:0000256" key="4">
    <source>
        <dbReference type="ARBA" id="ARBA00023136"/>
    </source>
</evidence>
<name>A0ABV1YIS8_9HYPH</name>
<comment type="caution">
    <text evidence="7">The sequence shown here is derived from an EMBL/GenBank/DDBJ whole genome shotgun (WGS) entry which is preliminary data.</text>
</comment>
<dbReference type="EMBL" id="JAMYPJ010000027">
    <property type="protein sequence ID" value="MER8935073.1"/>
    <property type="molecule type" value="Genomic_DNA"/>
</dbReference>
<organism evidence="7 8">
    <name type="scientific">Mesorhizobium opportunistum</name>
    <dbReference type="NCBI Taxonomy" id="593909"/>
    <lineage>
        <taxon>Bacteria</taxon>
        <taxon>Pseudomonadati</taxon>
        <taxon>Pseudomonadota</taxon>
        <taxon>Alphaproteobacteria</taxon>
        <taxon>Hyphomicrobiales</taxon>
        <taxon>Phyllobacteriaceae</taxon>
        <taxon>Mesorhizobium</taxon>
    </lineage>
</organism>
<dbReference type="Pfam" id="PF04932">
    <property type="entry name" value="Wzy_C"/>
    <property type="match status" value="1"/>
</dbReference>
<dbReference type="GO" id="GO:0016874">
    <property type="term" value="F:ligase activity"/>
    <property type="evidence" value="ECO:0007669"/>
    <property type="project" value="UniProtKB-KW"/>
</dbReference>
<dbReference type="PANTHER" id="PTHR37422:SF23">
    <property type="entry name" value="TEICHURONIC ACID BIOSYNTHESIS PROTEIN TUAE"/>
    <property type="match status" value="1"/>
</dbReference>
<evidence type="ECO:0000256" key="2">
    <source>
        <dbReference type="ARBA" id="ARBA00022692"/>
    </source>
</evidence>
<feature type="transmembrane region" description="Helical" evidence="5">
    <location>
        <begin position="63"/>
        <end position="87"/>
    </location>
</feature>
<sequence length="459" mass="49118">MNALSSIKRQFTPSQINIYFSILCFFFPPVLGSVVSFVFNGGGLWSVLLIASRRRRFNIDPAMMALTVAFYAYCAANLAASIVNNAIVRDASHLIPLITFLFFPISYSTWSITQKTTLVRIIVLCSMAACFAALLLAVFQQYWFGMRAEGGAGNAIVFAEVLCLAVMVCVAGALSGVERHRIALICAALGGTIAIIYSGTRIIWLALLIAGIAVLLINQHMVRGRNVVRLLLLVVAVGVVIAAFGFQTISGRLDFLRSDLSALGSHGDYNTSVGIRVALWQIGLKAFRETPLFGHGVGATQLLISQGFQNQFALSLGFNHFHNGFLTALVQAGILGAVALAAIFVVAARNAARVLRNSSDPIERFGATMIVVAVITYLCAGMTGILIGHDILDSVLMVFLVSGTYLASGRQAPLPQDQAFAPLVENQGLPPAAERTLQPVAKEVLSPGMEDPAFPSANH</sequence>
<evidence type="ECO:0000256" key="3">
    <source>
        <dbReference type="ARBA" id="ARBA00022989"/>
    </source>
</evidence>
<accession>A0ABV1YIS8</accession>
<comment type="subcellular location">
    <subcellularLocation>
        <location evidence="1">Membrane</location>
        <topology evidence="1">Multi-pass membrane protein</topology>
    </subcellularLocation>
</comment>
<feature type="transmembrane region" description="Helical" evidence="5">
    <location>
        <begin position="367"/>
        <end position="385"/>
    </location>
</feature>
<dbReference type="InterPro" id="IPR051533">
    <property type="entry name" value="WaaL-like"/>
</dbReference>
<feature type="transmembrane region" description="Helical" evidence="5">
    <location>
        <begin position="202"/>
        <end position="218"/>
    </location>
</feature>
<dbReference type="InterPro" id="IPR007016">
    <property type="entry name" value="O-antigen_ligase-rel_domated"/>
</dbReference>
<feature type="transmembrane region" description="Helical" evidence="5">
    <location>
        <begin position="93"/>
        <end position="110"/>
    </location>
</feature>
<keyword evidence="4 5" id="KW-0472">Membrane</keyword>
<feature type="transmembrane region" description="Helical" evidence="5">
    <location>
        <begin position="122"/>
        <end position="143"/>
    </location>
</feature>
<evidence type="ECO:0000259" key="6">
    <source>
        <dbReference type="Pfam" id="PF04932"/>
    </source>
</evidence>
<feature type="transmembrane region" description="Helical" evidence="5">
    <location>
        <begin position="155"/>
        <end position="174"/>
    </location>
</feature>
<protein>
    <submittedName>
        <fullName evidence="7">O-antigen ligase family protein</fullName>
    </submittedName>
</protein>
<keyword evidence="3 5" id="KW-1133">Transmembrane helix</keyword>